<feature type="transmembrane region" description="Helical" evidence="2">
    <location>
        <begin position="12"/>
        <end position="32"/>
    </location>
</feature>
<dbReference type="OrthoDB" id="7698234at2"/>
<protein>
    <recommendedName>
        <fullName evidence="5">Low temperature requirement protein A</fullName>
    </recommendedName>
</protein>
<dbReference type="AlphaFoldDB" id="A0A317DQW1"/>
<evidence type="ECO:0000313" key="4">
    <source>
        <dbReference type="Proteomes" id="UP000246050"/>
    </source>
</evidence>
<dbReference type="Proteomes" id="UP000246050">
    <property type="component" value="Unassembled WGS sequence"/>
</dbReference>
<comment type="caution">
    <text evidence="3">The sequence shown here is derived from an EMBL/GenBank/DDBJ whole genome shotgun (WGS) entry which is preliminary data.</text>
</comment>
<proteinExistence type="predicted"/>
<gene>
    <name evidence="3" type="ORF">DKT69_01765</name>
</gene>
<keyword evidence="2" id="KW-0472">Membrane</keyword>
<feature type="transmembrane region" description="Helical" evidence="2">
    <location>
        <begin position="38"/>
        <end position="57"/>
    </location>
</feature>
<keyword evidence="2" id="KW-0812">Transmembrane</keyword>
<sequence length="114" mass="12045">MSPAAPDTAARVTAVEIFFDVVFVFIVTQLAHVLEDDLTWAGFGRTVLILGLLWYPYTGYAWLTNHVPPDAPPRRSPSSPAWPASCSPASPSPPRSPTPACSSPSATSSSTAST</sequence>
<reference evidence="3 4" key="1">
    <citation type="submission" date="2018-05" db="EMBL/GenBank/DDBJ databases">
        <title>Micromonosporas from Atacama Desert.</title>
        <authorList>
            <person name="Carro L."/>
            <person name="Golinska P."/>
            <person name="Klenk H.-P."/>
            <person name="Goodfellow M."/>
        </authorList>
    </citation>
    <scope>NUCLEOTIDE SEQUENCE [LARGE SCALE GENOMIC DNA]</scope>
    <source>
        <strain evidence="3 4">4G51</strain>
    </source>
</reference>
<evidence type="ECO:0000256" key="1">
    <source>
        <dbReference type="SAM" id="MobiDB-lite"/>
    </source>
</evidence>
<dbReference type="EMBL" id="QGKS01000067">
    <property type="protein sequence ID" value="PWR17139.1"/>
    <property type="molecule type" value="Genomic_DNA"/>
</dbReference>
<dbReference type="InterPro" id="IPR010640">
    <property type="entry name" value="Low_temperature_requirement_A"/>
</dbReference>
<keyword evidence="2" id="KW-1133">Transmembrane helix</keyword>
<evidence type="ECO:0000256" key="2">
    <source>
        <dbReference type="SAM" id="Phobius"/>
    </source>
</evidence>
<feature type="compositionally biased region" description="Low complexity" evidence="1">
    <location>
        <begin position="76"/>
        <end position="89"/>
    </location>
</feature>
<dbReference type="Pfam" id="PF06772">
    <property type="entry name" value="LtrA"/>
    <property type="match status" value="1"/>
</dbReference>
<feature type="region of interest" description="Disordered" evidence="1">
    <location>
        <begin position="68"/>
        <end position="114"/>
    </location>
</feature>
<evidence type="ECO:0000313" key="3">
    <source>
        <dbReference type="EMBL" id="PWR17139.1"/>
    </source>
</evidence>
<name>A0A317DQW1_9ACTN</name>
<evidence type="ECO:0008006" key="5">
    <source>
        <dbReference type="Google" id="ProtNLM"/>
    </source>
</evidence>
<accession>A0A317DQW1</accession>
<organism evidence="3 4">
    <name type="scientific">Micromonospora sicca</name>
    <dbReference type="NCBI Taxonomy" id="2202420"/>
    <lineage>
        <taxon>Bacteria</taxon>
        <taxon>Bacillati</taxon>
        <taxon>Actinomycetota</taxon>
        <taxon>Actinomycetes</taxon>
        <taxon>Micromonosporales</taxon>
        <taxon>Micromonosporaceae</taxon>
        <taxon>Micromonospora</taxon>
    </lineage>
</organism>
<feature type="compositionally biased region" description="Low complexity" evidence="1">
    <location>
        <begin position="98"/>
        <end position="114"/>
    </location>
</feature>